<evidence type="ECO:0000256" key="1">
    <source>
        <dbReference type="SAM" id="MobiDB-lite"/>
    </source>
</evidence>
<reference evidence="2" key="1">
    <citation type="submission" date="2020-02" db="EMBL/GenBank/DDBJ databases">
        <authorList>
            <person name="Meier V. D."/>
        </authorList>
    </citation>
    <scope>NUCLEOTIDE SEQUENCE</scope>
    <source>
        <strain evidence="2">AVDCRST_MAG59</strain>
    </source>
</reference>
<feature type="non-terminal residue" evidence="2">
    <location>
        <position position="1"/>
    </location>
</feature>
<organism evidence="2">
    <name type="scientific">uncultured Thermomicrobiales bacterium</name>
    <dbReference type="NCBI Taxonomy" id="1645740"/>
    <lineage>
        <taxon>Bacteria</taxon>
        <taxon>Pseudomonadati</taxon>
        <taxon>Thermomicrobiota</taxon>
        <taxon>Thermomicrobia</taxon>
        <taxon>Thermomicrobiales</taxon>
        <taxon>environmental samples</taxon>
    </lineage>
</organism>
<name>A0A6J4U1H8_9BACT</name>
<dbReference type="AlphaFoldDB" id="A0A6J4U1H8"/>
<gene>
    <name evidence="2" type="ORF">AVDCRST_MAG59-561</name>
</gene>
<proteinExistence type="predicted"/>
<evidence type="ECO:0000313" key="2">
    <source>
        <dbReference type="EMBL" id="CAA9538350.1"/>
    </source>
</evidence>
<accession>A0A6J4U1H8</accession>
<dbReference type="EMBL" id="CADCWF010000026">
    <property type="protein sequence ID" value="CAA9538350.1"/>
    <property type="molecule type" value="Genomic_DNA"/>
</dbReference>
<feature type="region of interest" description="Disordered" evidence="1">
    <location>
        <begin position="1"/>
        <end position="49"/>
    </location>
</feature>
<protein>
    <submittedName>
        <fullName evidence="2">Uncharacterized protein</fullName>
    </submittedName>
</protein>
<sequence>GAIPRHRWAATAHYPDDPLGCSPGRSASLGRELRRQTSQPLPDQQLRIG</sequence>
<feature type="non-terminal residue" evidence="2">
    <location>
        <position position="49"/>
    </location>
</feature>